<evidence type="ECO:0000256" key="3">
    <source>
        <dbReference type="ARBA" id="ARBA00022490"/>
    </source>
</evidence>
<dbReference type="InterPro" id="IPR010169">
    <property type="entry name" value="AcOrn-deacetyl"/>
</dbReference>
<dbReference type="Gene3D" id="3.40.630.10">
    <property type="entry name" value="Zn peptidases"/>
    <property type="match status" value="1"/>
</dbReference>
<keyword evidence="7 11" id="KW-0378">Hydrolase</keyword>
<keyword evidence="9" id="KW-0170">Cobalt</keyword>
<dbReference type="PANTHER" id="PTHR43808">
    <property type="entry name" value="ACETYLORNITHINE DEACETYLASE"/>
    <property type="match status" value="1"/>
</dbReference>
<dbReference type="GO" id="GO:0008777">
    <property type="term" value="F:acetylornithine deacetylase activity"/>
    <property type="evidence" value="ECO:0007669"/>
    <property type="project" value="UniProtKB-EC"/>
</dbReference>
<comment type="cofactor">
    <cofactor evidence="1">
        <name>Zn(2+)</name>
        <dbReference type="ChEBI" id="CHEBI:29105"/>
    </cofactor>
</comment>
<keyword evidence="6" id="KW-0479">Metal-binding</keyword>
<dbReference type="InterPro" id="IPR036264">
    <property type="entry name" value="Bact_exopeptidase_dim_dom"/>
</dbReference>
<dbReference type="Proteomes" id="UP001297272">
    <property type="component" value="Unassembled WGS sequence"/>
</dbReference>
<evidence type="ECO:0000256" key="2">
    <source>
        <dbReference type="ARBA" id="ARBA00005691"/>
    </source>
</evidence>
<organism evidence="11 12">
    <name type="scientific">Tianweitania aestuarii</name>
    <dbReference type="NCBI Taxonomy" id="2814886"/>
    <lineage>
        <taxon>Bacteria</taxon>
        <taxon>Pseudomonadati</taxon>
        <taxon>Pseudomonadota</taxon>
        <taxon>Alphaproteobacteria</taxon>
        <taxon>Hyphomicrobiales</taxon>
        <taxon>Phyllobacteriaceae</taxon>
        <taxon>Tianweitania</taxon>
    </lineage>
</organism>
<accession>A0ABS5RRF6</accession>
<evidence type="ECO:0000256" key="1">
    <source>
        <dbReference type="ARBA" id="ARBA00001947"/>
    </source>
</evidence>
<gene>
    <name evidence="11" type="primary">argE</name>
    <name evidence="11" type="ORF">JYU29_02580</name>
</gene>
<dbReference type="RefSeq" id="WP_213983194.1">
    <property type="nucleotide sequence ID" value="NZ_JAFMNX010000001.1"/>
</dbReference>
<keyword evidence="12" id="KW-1185">Reference proteome</keyword>
<dbReference type="Pfam" id="PF01546">
    <property type="entry name" value="Peptidase_M20"/>
    <property type="match status" value="1"/>
</dbReference>
<evidence type="ECO:0000256" key="9">
    <source>
        <dbReference type="ARBA" id="ARBA00023285"/>
    </source>
</evidence>
<dbReference type="InterPro" id="IPR050072">
    <property type="entry name" value="Peptidase_M20A"/>
</dbReference>
<name>A0ABS5RRF6_9HYPH</name>
<proteinExistence type="inferred from homology"/>
<evidence type="ECO:0000256" key="6">
    <source>
        <dbReference type="ARBA" id="ARBA00022723"/>
    </source>
</evidence>
<evidence type="ECO:0000313" key="12">
    <source>
        <dbReference type="Proteomes" id="UP001297272"/>
    </source>
</evidence>
<dbReference type="EMBL" id="JAFMNX010000001">
    <property type="protein sequence ID" value="MBS9719569.1"/>
    <property type="molecule type" value="Genomic_DNA"/>
</dbReference>
<dbReference type="SUPFAM" id="SSF53187">
    <property type="entry name" value="Zn-dependent exopeptidases"/>
    <property type="match status" value="1"/>
</dbReference>
<dbReference type="PROSITE" id="PS00759">
    <property type="entry name" value="ARGE_DAPE_CPG2_2"/>
    <property type="match status" value="1"/>
</dbReference>
<evidence type="ECO:0000256" key="7">
    <source>
        <dbReference type="ARBA" id="ARBA00022801"/>
    </source>
</evidence>
<keyword evidence="3" id="KW-0963">Cytoplasm</keyword>
<comment type="similarity">
    <text evidence="2">Belongs to the peptidase M20A family. ArgE subfamily.</text>
</comment>
<evidence type="ECO:0000256" key="4">
    <source>
        <dbReference type="ARBA" id="ARBA00022571"/>
    </source>
</evidence>
<evidence type="ECO:0000259" key="10">
    <source>
        <dbReference type="Pfam" id="PF07687"/>
    </source>
</evidence>
<dbReference type="PANTHER" id="PTHR43808:SF31">
    <property type="entry name" value="N-ACETYL-L-CITRULLINE DEACETYLASE"/>
    <property type="match status" value="1"/>
</dbReference>
<dbReference type="InterPro" id="IPR011650">
    <property type="entry name" value="Peptidase_M20_dimer"/>
</dbReference>
<dbReference type="EC" id="3.5.1.16" evidence="11"/>
<keyword evidence="4" id="KW-0055">Arginine biosynthesis</keyword>
<dbReference type="InterPro" id="IPR002933">
    <property type="entry name" value="Peptidase_M20"/>
</dbReference>
<dbReference type="InterPro" id="IPR001261">
    <property type="entry name" value="ArgE/DapE_CS"/>
</dbReference>
<dbReference type="CDD" id="cd03894">
    <property type="entry name" value="M20_ArgE"/>
    <property type="match status" value="1"/>
</dbReference>
<sequence>MSDTEAILAQLVGFASVSDESNLEVIAFVEDYLNSHGVGSHRVPSPDGQKANLFATIGPKQAGGVVLSAHTDVVPATGQAWTSDPFVLTRRGDRLYGRGTTDMKSFAAIALGMVPEMLAADLKRPIHIALSYDEEVGCLGAPLMIAQMVETLPSPAAVIVGEPTGMKVVTGHKGVLKMTSRVRGKAVHSSVVHQGVSAVTYAARLAVWLDERMRRNRESGVSDARFDPPYTTLHSGVLHGGTAFNITAADCLLVSDIRTLPTESAADYLAEFTAYAQALTAEMQGIDPAAGIEISVECDVPGCRKESNGMAEALARKITGDNGDHVVAYGTEAGQFQDAGLSTVVCGPGNMDQGHGPDEFIEIAQLRAGEDFQRRLIAELSV</sequence>
<keyword evidence="8" id="KW-0862">Zinc</keyword>
<comment type="caution">
    <text evidence="11">The sequence shown here is derived from an EMBL/GenBank/DDBJ whole genome shotgun (WGS) entry which is preliminary data.</text>
</comment>
<dbReference type="Gene3D" id="3.30.70.360">
    <property type="match status" value="1"/>
</dbReference>
<evidence type="ECO:0000256" key="5">
    <source>
        <dbReference type="ARBA" id="ARBA00022605"/>
    </source>
</evidence>
<dbReference type="Pfam" id="PF07687">
    <property type="entry name" value="M20_dimer"/>
    <property type="match status" value="1"/>
</dbReference>
<protein>
    <submittedName>
        <fullName evidence="11">Acetylornithine deacetylase</fullName>
        <ecNumber evidence="11">3.5.1.16</ecNumber>
    </submittedName>
</protein>
<evidence type="ECO:0000256" key="8">
    <source>
        <dbReference type="ARBA" id="ARBA00022833"/>
    </source>
</evidence>
<dbReference type="SUPFAM" id="SSF55031">
    <property type="entry name" value="Bacterial exopeptidase dimerisation domain"/>
    <property type="match status" value="1"/>
</dbReference>
<feature type="domain" description="Peptidase M20 dimerisation" evidence="10">
    <location>
        <begin position="170"/>
        <end position="281"/>
    </location>
</feature>
<keyword evidence="5" id="KW-0028">Amino-acid biosynthesis</keyword>
<reference evidence="11 12" key="1">
    <citation type="submission" date="2021-03" db="EMBL/GenBank/DDBJ databases">
        <title>Tianweitania aestuarii sp. nov., isolated from a tidal flat.</title>
        <authorList>
            <person name="Park S."/>
            <person name="Yoon J.-H."/>
        </authorList>
    </citation>
    <scope>NUCLEOTIDE SEQUENCE [LARGE SCALE GENOMIC DNA]</scope>
    <source>
        <strain evidence="11 12">BSSL-BM11</strain>
    </source>
</reference>
<dbReference type="NCBIfam" id="TIGR01892">
    <property type="entry name" value="AcOrn-deacetyl"/>
    <property type="match status" value="1"/>
</dbReference>
<dbReference type="NCBIfam" id="NF005710">
    <property type="entry name" value="PRK07522.1"/>
    <property type="match status" value="1"/>
</dbReference>
<evidence type="ECO:0000313" key="11">
    <source>
        <dbReference type="EMBL" id="MBS9719569.1"/>
    </source>
</evidence>